<reference evidence="2 3" key="1">
    <citation type="submission" date="2019-09" db="EMBL/GenBank/DDBJ databases">
        <title>FDA dAtabase for Regulatory Grade micrObial Sequences (FDA-ARGOS): Supporting development and validation of Infectious Disease Dx tests.</title>
        <authorList>
            <person name="Sciortino C."/>
            <person name="Tallon L."/>
            <person name="Sadzewicz L."/>
            <person name="Vavikolanu K."/>
            <person name="Mehta A."/>
            <person name="Aluvathingal J."/>
            <person name="Nadendla S."/>
            <person name="Nandy P."/>
            <person name="Geyer C."/>
            <person name="Yan Y."/>
            <person name="Sichtig H."/>
        </authorList>
    </citation>
    <scope>NUCLEOTIDE SEQUENCE [LARGE SCALE GENOMIC DNA]</scope>
    <source>
        <strain evidence="2 3">FDAARGOS_643</strain>
    </source>
</reference>
<dbReference type="AlphaFoldDB" id="A0A5P2QTE7"/>
<accession>A0A5P2QTE7</accession>
<evidence type="ECO:0000256" key="1">
    <source>
        <dbReference type="SAM" id="MobiDB-lite"/>
    </source>
</evidence>
<proteinExistence type="predicted"/>
<evidence type="ECO:0008006" key="4">
    <source>
        <dbReference type="Google" id="ProtNLM"/>
    </source>
</evidence>
<dbReference type="RefSeq" id="WP_150350960.1">
    <property type="nucleotide sequence ID" value="NZ_CP044081.1"/>
</dbReference>
<organism evidence="2 3">
    <name type="scientific">Paracoccus yeei</name>
    <dbReference type="NCBI Taxonomy" id="147645"/>
    <lineage>
        <taxon>Bacteria</taxon>
        <taxon>Pseudomonadati</taxon>
        <taxon>Pseudomonadota</taxon>
        <taxon>Alphaproteobacteria</taxon>
        <taxon>Rhodobacterales</taxon>
        <taxon>Paracoccaceae</taxon>
        <taxon>Paracoccus</taxon>
    </lineage>
</organism>
<gene>
    <name evidence="2" type="ORF">FOB51_14270</name>
</gene>
<feature type="region of interest" description="Disordered" evidence="1">
    <location>
        <begin position="495"/>
        <end position="524"/>
    </location>
</feature>
<name>A0A5P2QTE7_9RHOB</name>
<dbReference type="EMBL" id="CP044081">
    <property type="protein sequence ID" value="QEU09070.1"/>
    <property type="molecule type" value="Genomic_DNA"/>
</dbReference>
<sequence>MAAQAIGSLFVSLGLDSAAFTAGIKQAQGKVAQFAANLNKRLGALGNLPGIGKLQAGLTAMSAGVAAAAGAASAAAVVALSAMSVSAINTAAEIKNLSQLANATPEEFQKMAYAAEQVGISQEKFSDILKDVNDRVGDFIATGGGPMKDFFERIAPQVGVTAQQFRKLSGPQALQLYVSSLEKANVNQQDFTFFMEAMASDSTALLPILRNSGKLANEYADRLVALGGVMSNDTVAKLASMKTALREVGVVMTGLKNSLGAAFAPIVEALARGFVSLFEAGAPLRVLFDGIARVVSWLASVLGSVITIIAAVVRGIWDVVSAGAAWLNSTTGVGSALKMLWDNTIGGVGRVLVWFADLIKATGGIGGAFSALGDLAGLVWQGIGDSAAAIPPALWAVWDLVKADFLKLVLSLQQIWANFLDTFQSGIIAMGGFSDAIFDATSAAQTAMGETQDSIAALQASAGQNAARAGQIMSDAFAPARDRLAELTRTTQEAAASLSGAGGAGGEGLSQAMDGAGKKAKEAKEKLTPLQEVMKRLREEFEKKWATVGMTDLEAKIWSDQKEAGVSAASQAGRSIAALNTLNDAMDRTKDAVQRGKDAFGDFFGSILDGVDSAKSALANLLKEIAKVQFAKGALGLLGSTSWGSSLIRTVGGLLGENANGTSNWRGGLTKINERGGEIVDLPSGTRIIPHDVSKRMVEDTGTPGGGHVSIGFDRSTGSLTATMYDVAGNVVAQASPSIQRGAVQQTIRQNRKSKSRFA</sequence>
<dbReference type="Proteomes" id="UP000324507">
    <property type="component" value="Chromosome"/>
</dbReference>
<evidence type="ECO:0000313" key="3">
    <source>
        <dbReference type="Proteomes" id="UP000324507"/>
    </source>
</evidence>
<evidence type="ECO:0000313" key="2">
    <source>
        <dbReference type="EMBL" id="QEU09070.1"/>
    </source>
</evidence>
<protein>
    <recommendedName>
        <fullName evidence="4">Bacteriophage tail tape measure C-terminal domain-containing protein</fullName>
    </recommendedName>
</protein>